<dbReference type="EMBL" id="LAZR01030783">
    <property type="protein sequence ID" value="KKL55602.1"/>
    <property type="molecule type" value="Genomic_DNA"/>
</dbReference>
<dbReference type="AlphaFoldDB" id="A0A0F9FWP9"/>
<gene>
    <name evidence="1" type="ORF">LCGC14_2253760</name>
</gene>
<evidence type="ECO:0000313" key="1">
    <source>
        <dbReference type="EMBL" id="KKL55602.1"/>
    </source>
</evidence>
<protein>
    <submittedName>
        <fullName evidence="1">Uncharacterized protein</fullName>
    </submittedName>
</protein>
<reference evidence="1" key="1">
    <citation type="journal article" date="2015" name="Nature">
        <title>Complex archaea that bridge the gap between prokaryotes and eukaryotes.</title>
        <authorList>
            <person name="Spang A."/>
            <person name="Saw J.H."/>
            <person name="Jorgensen S.L."/>
            <person name="Zaremba-Niedzwiedzka K."/>
            <person name="Martijn J."/>
            <person name="Lind A.E."/>
            <person name="van Eijk R."/>
            <person name="Schleper C."/>
            <person name="Guy L."/>
            <person name="Ettema T.J."/>
        </authorList>
    </citation>
    <scope>NUCLEOTIDE SEQUENCE</scope>
</reference>
<proteinExistence type="predicted"/>
<accession>A0A0F9FWP9</accession>
<comment type="caution">
    <text evidence="1">The sequence shown here is derived from an EMBL/GenBank/DDBJ whole genome shotgun (WGS) entry which is preliminary data.</text>
</comment>
<sequence>MSNPVYEPLPREEVIKAVERKGPARVPMIRTHWWGEGLGDQYGRRLEEFAKYPEDFAEVMIGPLDPGEMGLSWKTQTGGGHDSNARIPDWKHLDEFGQLLLAQLDLGTQRRLTARLLLLLLALGVGDN</sequence>
<organism evidence="1">
    <name type="scientific">marine sediment metagenome</name>
    <dbReference type="NCBI Taxonomy" id="412755"/>
    <lineage>
        <taxon>unclassified sequences</taxon>
        <taxon>metagenomes</taxon>
        <taxon>ecological metagenomes</taxon>
    </lineage>
</organism>
<name>A0A0F9FWP9_9ZZZZ</name>